<dbReference type="GO" id="GO:1901678">
    <property type="term" value="P:iron coordination entity transport"/>
    <property type="evidence" value="ECO:0007669"/>
    <property type="project" value="UniProtKB-ARBA"/>
</dbReference>
<sequence>MLPDEEFLFLWNHATTKILDIRYELFKPEEIGKLYKLPANMFLYATGGSADIYIDLNKYTLEGFHLIHSGKGSTLQIMAKDKGFKYYMVFYRAFIPLTSNKRVVAAMYRNNPFKYQYGFVPSSPVTMFEKTHQMYSKWKNASNLDKFTVKSLFYQFLNEIFIQLDQESLDIPKLNVSYQIQAYIEENFAKPLTLDTIAKALRYSPSHLSIQFKQQIGCSPIEYLIQLRIGKASTLLVETDASIRDIAMGVGYHDVYYFSRLFKKRVGISPIKFRQKEQIDRLVKDSPSMSERYSIVDWNFQDYIENGYQYKGRKYESMNKRGLSTIATLFLCLTLLLSACSNGTSTNTGSEGKTSVAQTATKSQTKVVSTIKGDVEIPVNPERVVVMYYTGDVLAFGVTPVGSSKIQDGAAFEEALKTVESLGEWFEPNVEAVIQLKPDVIIIPKNEELYGQMKKIAPTIVIDDATTSLDQRLEKIGEVLGKEKEAKDLLSNFYTKVEDSKEQLKAAGVLDKTVSIMEGGKGKMSVVTSYTFGRGSQALYEYLGMRAPEIIQQKIDDKNNTQEAIDVSLEVLTEYAGDYVFRSSYEGMVDLTDHPVWSAIPAVKEGRLVEIDFGFCYYNDIYSLTKQLDFVVDRLLATANKK</sequence>
<evidence type="ECO:0000259" key="8">
    <source>
        <dbReference type="PROSITE" id="PS01124"/>
    </source>
</evidence>
<reference evidence="10 11" key="1">
    <citation type="submission" date="2016-09" db="EMBL/GenBank/DDBJ databases">
        <title>Draft genome sequence of the soil isolate, Lysinibacillus fusiformis M5, a potential hypoxanthine producer.</title>
        <authorList>
            <person name="Gallegos-Monterrosa R."/>
            <person name="Maroti G."/>
            <person name="Balint B."/>
            <person name="Kovacs A.T."/>
        </authorList>
    </citation>
    <scope>NUCLEOTIDE SEQUENCE [LARGE SCALE GENOMIC DNA]</scope>
    <source>
        <strain evidence="10 11">M5</strain>
    </source>
</reference>
<dbReference type="Gene3D" id="3.40.50.1980">
    <property type="entry name" value="Nitrogenase molybdenum iron protein domain"/>
    <property type="match status" value="2"/>
</dbReference>
<keyword evidence="3" id="KW-0813">Transport</keyword>
<dbReference type="OrthoDB" id="9793175at2"/>
<keyword evidence="5" id="KW-0805">Transcription regulation</keyword>
<evidence type="ECO:0000313" key="10">
    <source>
        <dbReference type="EMBL" id="ODV54472.1"/>
    </source>
</evidence>
<dbReference type="SUPFAM" id="SSF53807">
    <property type="entry name" value="Helical backbone' metal receptor"/>
    <property type="match status" value="1"/>
</dbReference>
<keyword evidence="7" id="KW-0804">Transcription</keyword>
<feature type="domain" description="HTH araC/xylS-type" evidence="8">
    <location>
        <begin position="178"/>
        <end position="276"/>
    </location>
</feature>
<dbReference type="InterPro" id="IPR009057">
    <property type="entry name" value="Homeodomain-like_sf"/>
</dbReference>
<dbReference type="EMBL" id="MECQ01000001">
    <property type="protein sequence ID" value="ODV54472.1"/>
    <property type="molecule type" value="Genomic_DNA"/>
</dbReference>
<accession>A0A1E4R1W5</accession>
<dbReference type="InterPro" id="IPR051313">
    <property type="entry name" value="Bact_iron-sidero_bind"/>
</dbReference>
<name>A0A1E4R1W5_9BACI</name>
<dbReference type="InterPro" id="IPR018062">
    <property type="entry name" value="HTH_AraC-typ_CS"/>
</dbReference>
<dbReference type="InterPro" id="IPR018060">
    <property type="entry name" value="HTH_AraC"/>
</dbReference>
<dbReference type="PROSITE" id="PS00041">
    <property type="entry name" value="HTH_ARAC_FAMILY_1"/>
    <property type="match status" value="1"/>
</dbReference>
<dbReference type="AlphaFoldDB" id="A0A1E4R1W5"/>
<dbReference type="GO" id="GO:0005886">
    <property type="term" value="C:plasma membrane"/>
    <property type="evidence" value="ECO:0007669"/>
    <property type="project" value="UniProtKB-SubCell"/>
</dbReference>
<evidence type="ECO:0000256" key="2">
    <source>
        <dbReference type="ARBA" id="ARBA00008814"/>
    </source>
</evidence>
<dbReference type="GO" id="GO:0003700">
    <property type="term" value="F:DNA-binding transcription factor activity"/>
    <property type="evidence" value="ECO:0007669"/>
    <property type="project" value="InterPro"/>
</dbReference>
<dbReference type="SUPFAM" id="SSF46689">
    <property type="entry name" value="Homeodomain-like"/>
    <property type="match status" value="2"/>
</dbReference>
<evidence type="ECO:0000313" key="11">
    <source>
        <dbReference type="Proteomes" id="UP000094784"/>
    </source>
</evidence>
<comment type="subcellular location">
    <subcellularLocation>
        <location evidence="1">Cell membrane</location>
        <topology evidence="1">Lipid-anchor</topology>
    </subcellularLocation>
</comment>
<dbReference type="Pfam" id="PF01497">
    <property type="entry name" value="Peripla_BP_2"/>
    <property type="match status" value="1"/>
</dbReference>
<gene>
    <name evidence="10" type="ORF">BG258_00460</name>
</gene>
<keyword evidence="6" id="KW-0238">DNA-binding</keyword>
<dbReference type="Gene3D" id="1.10.10.60">
    <property type="entry name" value="Homeodomain-like"/>
    <property type="match status" value="2"/>
</dbReference>
<dbReference type="PRINTS" id="PR00032">
    <property type="entry name" value="HTHARAC"/>
</dbReference>
<protein>
    <recommendedName>
        <fullName evidence="12">AraC family transcriptional regulator</fullName>
    </recommendedName>
</protein>
<organism evidence="10 11">
    <name type="scientific">Lysinibacillus fusiformis</name>
    <dbReference type="NCBI Taxonomy" id="28031"/>
    <lineage>
        <taxon>Bacteria</taxon>
        <taxon>Bacillati</taxon>
        <taxon>Bacillota</taxon>
        <taxon>Bacilli</taxon>
        <taxon>Bacillales</taxon>
        <taxon>Bacillaceae</taxon>
        <taxon>Lysinibacillus</taxon>
    </lineage>
</organism>
<dbReference type="GO" id="GO:0030288">
    <property type="term" value="C:outer membrane-bounded periplasmic space"/>
    <property type="evidence" value="ECO:0007669"/>
    <property type="project" value="TreeGrafter"/>
</dbReference>
<dbReference type="GO" id="GO:0043565">
    <property type="term" value="F:sequence-specific DNA binding"/>
    <property type="evidence" value="ECO:0007669"/>
    <property type="project" value="InterPro"/>
</dbReference>
<dbReference type="Proteomes" id="UP000094784">
    <property type="component" value="Unassembled WGS sequence"/>
</dbReference>
<evidence type="ECO:0000256" key="4">
    <source>
        <dbReference type="ARBA" id="ARBA00022729"/>
    </source>
</evidence>
<evidence type="ECO:0000256" key="7">
    <source>
        <dbReference type="ARBA" id="ARBA00023163"/>
    </source>
</evidence>
<dbReference type="PANTHER" id="PTHR30532:SF29">
    <property type="entry name" value="FE(3+) DICITRATE-BINDING PERIPLASMIC PROTEIN"/>
    <property type="match status" value="1"/>
</dbReference>
<dbReference type="Pfam" id="PF12833">
    <property type="entry name" value="HTH_18"/>
    <property type="match status" value="1"/>
</dbReference>
<dbReference type="InterPro" id="IPR020449">
    <property type="entry name" value="Tscrpt_reg_AraC-type_HTH"/>
</dbReference>
<proteinExistence type="inferred from homology"/>
<evidence type="ECO:0008006" key="12">
    <source>
        <dbReference type="Google" id="ProtNLM"/>
    </source>
</evidence>
<evidence type="ECO:0000256" key="3">
    <source>
        <dbReference type="ARBA" id="ARBA00022448"/>
    </source>
</evidence>
<dbReference type="SMART" id="SM00342">
    <property type="entry name" value="HTH_ARAC"/>
    <property type="match status" value="1"/>
</dbReference>
<keyword evidence="4" id="KW-0732">Signal</keyword>
<comment type="similarity">
    <text evidence="2">Belongs to the bacterial solute-binding protein 8 family.</text>
</comment>
<evidence type="ECO:0000256" key="6">
    <source>
        <dbReference type="ARBA" id="ARBA00023125"/>
    </source>
</evidence>
<feature type="domain" description="Fe/B12 periplasmic-binding" evidence="9">
    <location>
        <begin position="383"/>
        <end position="639"/>
    </location>
</feature>
<dbReference type="RefSeq" id="WP_069479758.1">
    <property type="nucleotide sequence ID" value="NZ_KV766182.1"/>
</dbReference>
<comment type="caution">
    <text evidence="10">The sequence shown here is derived from an EMBL/GenBank/DDBJ whole genome shotgun (WGS) entry which is preliminary data.</text>
</comment>
<dbReference type="PROSITE" id="PS50983">
    <property type="entry name" value="FE_B12_PBP"/>
    <property type="match status" value="1"/>
</dbReference>
<dbReference type="InterPro" id="IPR002491">
    <property type="entry name" value="ABC_transptr_periplasmic_BD"/>
</dbReference>
<evidence type="ECO:0000256" key="1">
    <source>
        <dbReference type="ARBA" id="ARBA00004193"/>
    </source>
</evidence>
<dbReference type="PANTHER" id="PTHR30532">
    <property type="entry name" value="IRON III DICITRATE-BINDING PERIPLASMIC PROTEIN"/>
    <property type="match status" value="1"/>
</dbReference>
<evidence type="ECO:0000259" key="9">
    <source>
        <dbReference type="PROSITE" id="PS50983"/>
    </source>
</evidence>
<evidence type="ECO:0000256" key="5">
    <source>
        <dbReference type="ARBA" id="ARBA00023015"/>
    </source>
</evidence>
<dbReference type="PROSITE" id="PS01124">
    <property type="entry name" value="HTH_ARAC_FAMILY_2"/>
    <property type="match status" value="1"/>
</dbReference>